<evidence type="ECO:0000313" key="1">
    <source>
        <dbReference type="EMBL" id="MCA0151615.1"/>
    </source>
</evidence>
<dbReference type="InterPro" id="IPR029063">
    <property type="entry name" value="SAM-dependent_MTases_sf"/>
</dbReference>
<dbReference type="GO" id="GO:0032259">
    <property type="term" value="P:methylation"/>
    <property type="evidence" value="ECO:0007669"/>
    <property type="project" value="UniProtKB-KW"/>
</dbReference>
<reference evidence="2" key="1">
    <citation type="submission" date="2023-07" db="EMBL/GenBank/DDBJ databases">
        <authorList>
            <person name="Yue Y."/>
        </authorList>
    </citation>
    <scope>NUCLEOTIDE SEQUENCE [LARGE SCALE GENOMIC DNA]</scope>
    <source>
        <strain evidence="2">2Y89</strain>
    </source>
</reference>
<dbReference type="Gene3D" id="3.40.50.150">
    <property type="entry name" value="Vaccinia Virus protein VP39"/>
    <property type="match status" value="1"/>
</dbReference>
<keyword evidence="1" id="KW-0808">Transferase</keyword>
<dbReference type="SUPFAM" id="SSF53335">
    <property type="entry name" value="S-adenosyl-L-methionine-dependent methyltransferases"/>
    <property type="match status" value="1"/>
</dbReference>
<proteinExistence type="predicted"/>
<sequence>MNKDLFGIALLDYHNDKYTEDIITWTSISDEDVLPLPYLFRDFNEMPKLEQEALNLASGKILDVGCGAGSHSLWLQQKGLNVKGIDISEGAVEVAKKRGVKNVELKSLLEESETFDTILLLMNGTGIFKKLSEVFNHLKHLKTLLNTGGKILVDSSDLSYMYHDDDGGTWIELSKNYYGELDYFISYKGEEELPMEWLYLDFDTLNNASNMVGLKCTKIMDGDHFDYLAQLEL</sequence>
<dbReference type="CDD" id="cd02440">
    <property type="entry name" value="AdoMet_MTases"/>
    <property type="match status" value="1"/>
</dbReference>
<dbReference type="GO" id="GO:0008168">
    <property type="term" value="F:methyltransferase activity"/>
    <property type="evidence" value="ECO:0007669"/>
    <property type="project" value="UniProtKB-KW"/>
</dbReference>
<accession>A0ABS7XVE7</accession>
<dbReference type="Pfam" id="PF13489">
    <property type="entry name" value="Methyltransf_23"/>
    <property type="match status" value="1"/>
</dbReference>
<protein>
    <submittedName>
        <fullName evidence="1">Methyltransferase domain-containing protein</fullName>
    </submittedName>
</protein>
<dbReference type="RefSeq" id="WP_224476591.1">
    <property type="nucleotide sequence ID" value="NZ_JAIUJS010000001.1"/>
</dbReference>
<name>A0ABS7XVE7_9FLAO</name>
<dbReference type="Proteomes" id="UP001198402">
    <property type="component" value="Unassembled WGS sequence"/>
</dbReference>
<keyword evidence="2" id="KW-1185">Reference proteome</keyword>
<dbReference type="EMBL" id="JAIUJS010000001">
    <property type="protein sequence ID" value="MCA0151615.1"/>
    <property type="molecule type" value="Genomic_DNA"/>
</dbReference>
<evidence type="ECO:0000313" key="2">
    <source>
        <dbReference type="Proteomes" id="UP001198402"/>
    </source>
</evidence>
<keyword evidence="1" id="KW-0489">Methyltransferase</keyword>
<comment type="caution">
    <text evidence="1">The sequence shown here is derived from an EMBL/GenBank/DDBJ whole genome shotgun (WGS) entry which is preliminary data.</text>
</comment>
<organism evidence="1 2">
    <name type="scientific">Winogradskyella vincentii</name>
    <dbReference type="NCBI Taxonomy" id="2877122"/>
    <lineage>
        <taxon>Bacteria</taxon>
        <taxon>Pseudomonadati</taxon>
        <taxon>Bacteroidota</taxon>
        <taxon>Flavobacteriia</taxon>
        <taxon>Flavobacteriales</taxon>
        <taxon>Flavobacteriaceae</taxon>
        <taxon>Winogradskyella</taxon>
    </lineage>
</organism>
<gene>
    <name evidence="1" type="ORF">LBV24_00200</name>
</gene>